<feature type="domain" description="SCP" evidence="2">
    <location>
        <begin position="35"/>
        <end position="102"/>
    </location>
</feature>
<evidence type="ECO:0000256" key="1">
    <source>
        <dbReference type="SAM" id="Phobius"/>
    </source>
</evidence>
<dbReference type="AlphaFoldDB" id="A0A2G9UBF0"/>
<keyword evidence="1" id="KW-1133">Transmembrane helix</keyword>
<dbReference type="EMBL" id="KZ347527">
    <property type="protein sequence ID" value="PIO67558.1"/>
    <property type="molecule type" value="Genomic_DNA"/>
</dbReference>
<dbReference type="Gene3D" id="3.40.33.10">
    <property type="entry name" value="CAP"/>
    <property type="match status" value="1"/>
</dbReference>
<keyword evidence="4" id="KW-1185">Reference proteome</keyword>
<accession>A0A2G9UBF0</accession>
<protein>
    <recommendedName>
        <fullName evidence="2">SCP domain-containing protein</fullName>
    </recommendedName>
</protein>
<proteinExistence type="predicted"/>
<name>A0A2G9UBF0_TELCI</name>
<keyword evidence="1" id="KW-0472">Membrane</keyword>
<keyword evidence="1" id="KW-0812">Transmembrane</keyword>
<dbReference type="SUPFAM" id="SSF55797">
    <property type="entry name" value="PR-1-like"/>
    <property type="match status" value="1"/>
</dbReference>
<dbReference type="Pfam" id="PF00188">
    <property type="entry name" value="CAP"/>
    <property type="match status" value="1"/>
</dbReference>
<dbReference type="Proteomes" id="UP000230423">
    <property type="component" value="Unassembled WGS sequence"/>
</dbReference>
<gene>
    <name evidence="3" type="ORF">TELCIR_10684</name>
</gene>
<sequence length="129" mass="14183">MFVPKSTFGKIGPKQKLEKATNFEIIDPLVKLANKSRLAQGLVPNGLTGKKLPQGMNIYELTYSTTLEHDAQVYANTCPSSGSDETSRNEQGENFATIPSSEANSYLVAIFRVCCFLPPFVIAFVLHIQ</sequence>
<organism evidence="3 4">
    <name type="scientific">Teladorsagia circumcincta</name>
    <name type="common">Brown stomach worm</name>
    <name type="synonym">Ostertagia circumcincta</name>
    <dbReference type="NCBI Taxonomy" id="45464"/>
    <lineage>
        <taxon>Eukaryota</taxon>
        <taxon>Metazoa</taxon>
        <taxon>Ecdysozoa</taxon>
        <taxon>Nematoda</taxon>
        <taxon>Chromadorea</taxon>
        <taxon>Rhabditida</taxon>
        <taxon>Rhabditina</taxon>
        <taxon>Rhabditomorpha</taxon>
        <taxon>Strongyloidea</taxon>
        <taxon>Trichostrongylidae</taxon>
        <taxon>Teladorsagia</taxon>
    </lineage>
</organism>
<evidence type="ECO:0000313" key="4">
    <source>
        <dbReference type="Proteomes" id="UP000230423"/>
    </source>
</evidence>
<evidence type="ECO:0000313" key="3">
    <source>
        <dbReference type="EMBL" id="PIO67558.1"/>
    </source>
</evidence>
<evidence type="ECO:0000259" key="2">
    <source>
        <dbReference type="Pfam" id="PF00188"/>
    </source>
</evidence>
<dbReference type="InterPro" id="IPR014044">
    <property type="entry name" value="CAP_dom"/>
</dbReference>
<dbReference type="OrthoDB" id="5874910at2759"/>
<dbReference type="InterPro" id="IPR035940">
    <property type="entry name" value="CAP_sf"/>
</dbReference>
<reference evidence="3 4" key="1">
    <citation type="submission" date="2015-09" db="EMBL/GenBank/DDBJ databases">
        <title>Draft genome of the parasitic nematode Teladorsagia circumcincta isolate WARC Sus (inbred).</title>
        <authorList>
            <person name="Mitreva M."/>
        </authorList>
    </citation>
    <scope>NUCLEOTIDE SEQUENCE [LARGE SCALE GENOMIC DNA]</scope>
    <source>
        <strain evidence="3 4">S</strain>
    </source>
</reference>
<feature type="transmembrane region" description="Helical" evidence="1">
    <location>
        <begin position="106"/>
        <end position="126"/>
    </location>
</feature>